<name>A0A0U5G3A7_ASPCI</name>
<evidence type="ECO:0000313" key="1">
    <source>
        <dbReference type="EMBL" id="CEL04015.1"/>
    </source>
</evidence>
<evidence type="ECO:0000313" key="2">
    <source>
        <dbReference type="Proteomes" id="UP000054771"/>
    </source>
</evidence>
<protein>
    <submittedName>
        <fullName evidence="1">Uncharacterized protein</fullName>
    </submittedName>
</protein>
<sequence length="357" mass="40491">MTDSLAHHLRSHWMQTAMTDPCLFHATLFSASASIDMLRGQQSTTLTLYHQTWAIRLINERLAQREPVLTYGTLGAVIPLLYYNMVALDRESAVAHQKGLVKMLLATPKSFRADIGPLIAIVKLAMLSFACIYDMLPIWDCLYSNTIRPNALLRNIVSRAVLDSERILYYKETLDAILDVYEAVSRLDHLVDADEPRISAEVDTVLSFARSNNTLTQTEHSQEYDSKWRINLCCQLSAQLLWNILRRPRQSRGHAEQIQNTTDNGGSEIERILKHIQQVEPLYWITHAPDVFTWIVFTAAAASSTLPVRVAFISRAGTVLTAVDGESLSLIRQGWRYFWLLRRLGGLDEPHTARGED</sequence>
<gene>
    <name evidence="1" type="ORF">ASPCAL05149</name>
</gene>
<dbReference type="Proteomes" id="UP000054771">
    <property type="component" value="Unassembled WGS sequence"/>
</dbReference>
<accession>A0A0U5G3A7</accession>
<dbReference type="EMBL" id="CDMC01000004">
    <property type="protein sequence ID" value="CEL04015.1"/>
    <property type="molecule type" value="Genomic_DNA"/>
</dbReference>
<keyword evidence="2" id="KW-1185">Reference proteome</keyword>
<dbReference type="PANTHER" id="PTHR37540:SF5">
    <property type="entry name" value="TRANSCRIPTION FACTOR DOMAIN-CONTAINING PROTEIN"/>
    <property type="match status" value="1"/>
</dbReference>
<dbReference type="AlphaFoldDB" id="A0A0U5G3A7"/>
<dbReference type="OMA" id="IRQGWRY"/>
<dbReference type="PANTHER" id="PTHR37540">
    <property type="entry name" value="TRANSCRIPTION FACTOR (ACR-2), PUTATIVE-RELATED-RELATED"/>
    <property type="match status" value="1"/>
</dbReference>
<proteinExistence type="predicted"/>
<reference evidence="2" key="1">
    <citation type="journal article" date="2016" name="Genome Announc.">
        <title>Draft genome sequences of fungus Aspergillus calidoustus.</title>
        <authorList>
            <person name="Horn F."/>
            <person name="Linde J."/>
            <person name="Mattern D.J."/>
            <person name="Walther G."/>
            <person name="Guthke R."/>
            <person name="Scherlach K."/>
            <person name="Martin K."/>
            <person name="Brakhage A.A."/>
            <person name="Petzke L."/>
            <person name="Valiante V."/>
        </authorList>
    </citation>
    <scope>NUCLEOTIDE SEQUENCE [LARGE SCALE GENOMIC DNA]</scope>
    <source>
        <strain evidence="2">SF006504</strain>
    </source>
</reference>
<dbReference type="OrthoDB" id="4159781at2759"/>
<dbReference type="STRING" id="454130.A0A0U5G3A7"/>
<organism evidence="1 2">
    <name type="scientific">Aspergillus calidoustus</name>
    <dbReference type="NCBI Taxonomy" id="454130"/>
    <lineage>
        <taxon>Eukaryota</taxon>
        <taxon>Fungi</taxon>
        <taxon>Dikarya</taxon>
        <taxon>Ascomycota</taxon>
        <taxon>Pezizomycotina</taxon>
        <taxon>Eurotiomycetes</taxon>
        <taxon>Eurotiomycetidae</taxon>
        <taxon>Eurotiales</taxon>
        <taxon>Aspergillaceae</taxon>
        <taxon>Aspergillus</taxon>
        <taxon>Aspergillus subgen. Nidulantes</taxon>
    </lineage>
</organism>